<accession>A0A9W8C6T7</accession>
<dbReference type="OrthoDB" id="440711at2759"/>
<dbReference type="Pfam" id="PF00650">
    <property type="entry name" value="CRAL_TRIO"/>
    <property type="match status" value="1"/>
</dbReference>
<dbReference type="PANTHER" id="PTHR10174">
    <property type="entry name" value="ALPHA-TOCOPHEROL TRANSFER PROTEIN-RELATED"/>
    <property type="match status" value="1"/>
</dbReference>
<dbReference type="FunFam" id="1.10.8.20:FF:000003">
    <property type="entry name" value="Alpha-tocopherol transfer protein"/>
    <property type="match status" value="1"/>
</dbReference>
<comment type="subunit">
    <text evidence="5">Monomer and homotetramer. Phosphatidylinositol 4,5-bisphosphate binding induces the formation of homotetramers. Phosphatidylinositol 3,4-bisphosphate is less efficient in inducing tetramerization.</text>
</comment>
<dbReference type="InterPro" id="IPR036273">
    <property type="entry name" value="CRAL/TRIO_N_dom_sf"/>
</dbReference>
<organism evidence="8 9">
    <name type="scientific">Triplophysa rosa</name>
    <name type="common">Cave loach</name>
    <dbReference type="NCBI Taxonomy" id="992332"/>
    <lineage>
        <taxon>Eukaryota</taxon>
        <taxon>Metazoa</taxon>
        <taxon>Chordata</taxon>
        <taxon>Craniata</taxon>
        <taxon>Vertebrata</taxon>
        <taxon>Euteleostomi</taxon>
        <taxon>Actinopterygii</taxon>
        <taxon>Neopterygii</taxon>
        <taxon>Teleostei</taxon>
        <taxon>Ostariophysi</taxon>
        <taxon>Cypriniformes</taxon>
        <taxon>Nemacheilidae</taxon>
        <taxon>Triplophysa</taxon>
    </lineage>
</organism>
<evidence type="ECO:0000313" key="9">
    <source>
        <dbReference type="Proteomes" id="UP001059041"/>
    </source>
</evidence>
<dbReference type="Proteomes" id="UP001059041">
    <property type="component" value="Linkage Group LG5"/>
</dbReference>
<keyword evidence="4" id="KW-0446">Lipid-binding</keyword>
<dbReference type="GO" id="GO:0008431">
    <property type="term" value="F:vitamin E binding"/>
    <property type="evidence" value="ECO:0007669"/>
    <property type="project" value="TreeGrafter"/>
</dbReference>
<dbReference type="CDD" id="cd00170">
    <property type="entry name" value="SEC14"/>
    <property type="match status" value="1"/>
</dbReference>
<dbReference type="SUPFAM" id="SSF52087">
    <property type="entry name" value="CRAL/TRIO domain"/>
    <property type="match status" value="1"/>
</dbReference>
<evidence type="ECO:0000313" key="8">
    <source>
        <dbReference type="EMBL" id="KAI7809441.1"/>
    </source>
</evidence>
<dbReference type="AlphaFoldDB" id="A0A9W8C6T7"/>
<dbReference type="GO" id="GO:1902936">
    <property type="term" value="F:phosphatidylinositol bisphosphate binding"/>
    <property type="evidence" value="ECO:0007669"/>
    <property type="project" value="TreeGrafter"/>
</dbReference>
<dbReference type="SUPFAM" id="SSF46938">
    <property type="entry name" value="CRAL/TRIO N-terminal domain"/>
    <property type="match status" value="1"/>
</dbReference>
<evidence type="ECO:0000256" key="3">
    <source>
        <dbReference type="ARBA" id="ARBA00022490"/>
    </source>
</evidence>
<evidence type="ECO:0000256" key="1">
    <source>
        <dbReference type="ARBA" id="ARBA00004496"/>
    </source>
</evidence>
<evidence type="ECO:0000256" key="2">
    <source>
        <dbReference type="ARBA" id="ARBA00022448"/>
    </source>
</evidence>
<dbReference type="PROSITE" id="PS50191">
    <property type="entry name" value="CRAL_TRIO"/>
    <property type="match status" value="1"/>
</dbReference>
<name>A0A9W8C6T7_TRIRA</name>
<dbReference type="Gene3D" id="1.10.8.20">
    <property type="entry name" value="N-terminal domain of phosphatidylinositol transfer protein sec14p"/>
    <property type="match status" value="1"/>
</dbReference>
<keyword evidence="2" id="KW-0813">Transport</keyword>
<comment type="caution">
    <text evidence="8">The sequence shown here is derived from an EMBL/GenBank/DDBJ whole genome shotgun (WGS) entry which is preliminary data.</text>
</comment>
<dbReference type="GO" id="GO:0051180">
    <property type="term" value="P:vitamin transport"/>
    <property type="evidence" value="ECO:0007669"/>
    <property type="project" value="TreeGrafter"/>
</dbReference>
<dbReference type="GO" id="GO:0120013">
    <property type="term" value="F:lipid transfer activity"/>
    <property type="evidence" value="ECO:0007669"/>
    <property type="project" value="TreeGrafter"/>
</dbReference>
<evidence type="ECO:0000256" key="4">
    <source>
        <dbReference type="ARBA" id="ARBA00023121"/>
    </source>
</evidence>
<dbReference type="PANTHER" id="PTHR10174:SF225">
    <property type="entry name" value="ALPHA-TOCOPHEROL TRANSFER PROTEIN"/>
    <property type="match status" value="1"/>
</dbReference>
<dbReference type="InterPro" id="IPR036865">
    <property type="entry name" value="CRAL-TRIO_dom_sf"/>
</dbReference>
<dbReference type="EMBL" id="JAFHDT010000005">
    <property type="protein sequence ID" value="KAI7809441.1"/>
    <property type="molecule type" value="Genomic_DNA"/>
</dbReference>
<gene>
    <name evidence="8" type="ORF">IRJ41_008327</name>
</gene>
<proteinExistence type="predicted"/>
<dbReference type="PRINTS" id="PR00180">
    <property type="entry name" value="CRETINALDHBP"/>
</dbReference>
<dbReference type="SMART" id="SM00516">
    <property type="entry name" value="SEC14"/>
    <property type="match status" value="1"/>
</dbReference>
<dbReference type="GO" id="GO:0016020">
    <property type="term" value="C:membrane"/>
    <property type="evidence" value="ECO:0007669"/>
    <property type="project" value="TreeGrafter"/>
</dbReference>
<dbReference type="GO" id="GO:0005770">
    <property type="term" value="C:late endosome"/>
    <property type="evidence" value="ECO:0007669"/>
    <property type="project" value="TreeGrafter"/>
</dbReference>
<dbReference type="Pfam" id="PF03765">
    <property type="entry name" value="CRAL_TRIO_N"/>
    <property type="match status" value="1"/>
</dbReference>
<reference evidence="8" key="1">
    <citation type="submission" date="2021-02" db="EMBL/GenBank/DDBJ databases">
        <title>Comparative genomics reveals that relaxation of natural selection precedes convergent phenotypic evolution of cavefish.</title>
        <authorList>
            <person name="Peng Z."/>
        </authorList>
    </citation>
    <scope>NUCLEOTIDE SEQUENCE</scope>
    <source>
        <tissue evidence="8">Muscle</tissue>
    </source>
</reference>
<evidence type="ECO:0000256" key="6">
    <source>
        <dbReference type="ARBA" id="ARBA00072185"/>
    </source>
</evidence>
<dbReference type="FunFam" id="3.40.525.10:FF:000002">
    <property type="entry name" value="Alpha-tocopherol transfer protein-like"/>
    <property type="match status" value="1"/>
</dbReference>
<keyword evidence="3" id="KW-0963">Cytoplasm</keyword>
<dbReference type="Gene3D" id="1.20.5.1200">
    <property type="entry name" value="Alpha-tocopherol transfer"/>
    <property type="match status" value="1"/>
</dbReference>
<dbReference type="GO" id="GO:0042360">
    <property type="term" value="P:vitamin E metabolic process"/>
    <property type="evidence" value="ECO:0007669"/>
    <property type="project" value="TreeGrafter"/>
</dbReference>
<dbReference type="InterPro" id="IPR011074">
    <property type="entry name" value="CRAL/TRIO_N_dom"/>
</dbReference>
<dbReference type="SMART" id="SM01100">
    <property type="entry name" value="CRAL_TRIO_N"/>
    <property type="match status" value="1"/>
</dbReference>
<comment type="subcellular location">
    <subcellularLocation>
        <location evidence="1">Cytoplasm</location>
    </subcellularLocation>
</comment>
<evidence type="ECO:0000256" key="5">
    <source>
        <dbReference type="ARBA" id="ARBA00061965"/>
    </source>
</evidence>
<feature type="domain" description="CRAL-TRIO" evidence="7">
    <location>
        <begin position="89"/>
        <end position="251"/>
    </location>
</feature>
<keyword evidence="9" id="KW-1185">Reference proteome</keyword>
<dbReference type="Gene3D" id="3.40.525.10">
    <property type="entry name" value="CRAL-TRIO lipid binding domain"/>
    <property type="match status" value="1"/>
</dbReference>
<evidence type="ECO:0000259" key="7">
    <source>
        <dbReference type="PROSITE" id="PS50191"/>
    </source>
</evidence>
<dbReference type="InterPro" id="IPR001251">
    <property type="entry name" value="CRAL-TRIO_dom"/>
</dbReference>
<protein>
    <recommendedName>
        <fullName evidence="6">Alpha-tocopherol transfer protein</fullName>
    </recommendedName>
</protein>
<sequence>MKSAEVENIEELNSLSIDSSRIEVYLTKLKQKAKAEASIRHLDLPKTFLIQFLRARDFDVELALKLLINYHKWRQECPEITADLRPSSVIGLLQNNYHGVLKSRDNAGSRVLIYRIGQWNTKEFTAYEVFRVSLITSELIVQECETQKNGLKAIFDLQGWCFAHALQTNPSLAKKISSVLTDSFPLKVRGIHLINEPIFFRPVFAMIRPFLPDKIKQRIHMHGSSYARSLCSCFPKAILPPEYGGTGPSIDEVCQEWTEYIMQSEDYLHKVSTGFGGGDTSQCSADK</sequence>